<dbReference type="PROSITE" id="PS50968">
    <property type="entry name" value="BIOTINYL_LIPOYL"/>
    <property type="match status" value="1"/>
</dbReference>
<evidence type="ECO:0000256" key="5">
    <source>
        <dbReference type="ARBA" id="ARBA00022823"/>
    </source>
</evidence>
<dbReference type="InterPro" id="IPR050743">
    <property type="entry name" value="2-oxoacid_DH_E2_comp"/>
</dbReference>
<protein>
    <recommendedName>
        <fullName evidence="7">Dihydrolipoamide acetyltransferase component of pyruvate dehydrogenase complex</fullName>
        <ecNumber evidence="7">2.3.1.-</ecNumber>
    </recommendedName>
</protein>
<evidence type="ECO:0000313" key="11">
    <source>
        <dbReference type="EMBL" id="AHD03727.1"/>
    </source>
</evidence>
<evidence type="ECO:0000256" key="4">
    <source>
        <dbReference type="ARBA" id="ARBA00022679"/>
    </source>
</evidence>
<dbReference type="Pfam" id="PF00364">
    <property type="entry name" value="Biotin_lipoyl"/>
    <property type="match status" value="1"/>
</dbReference>
<feature type="region of interest" description="Disordered" evidence="8">
    <location>
        <begin position="80"/>
        <end position="110"/>
    </location>
</feature>
<feature type="domain" description="Lipoyl-binding" evidence="9">
    <location>
        <begin position="1"/>
        <end position="76"/>
    </location>
</feature>
<feature type="domain" description="Peripheral subunit-binding (PSBD)" evidence="10">
    <location>
        <begin position="119"/>
        <end position="156"/>
    </location>
</feature>
<dbReference type="Pfam" id="PF00198">
    <property type="entry name" value="2-oxoacid_dh"/>
    <property type="match status" value="1"/>
</dbReference>
<organism evidence="11 12">
    <name type="scientific">Leisingera methylohalidivorans DSM 14336</name>
    <dbReference type="NCBI Taxonomy" id="999552"/>
    <lineage>
        <taxon>Bacteria</taxon>
        <taxon>Pseudomonadati</taxon>
        <taxon>Pseudomonadota</taxon>
        <taxon>Alphaproteobacteria</taxon>
        <taxon>Rhodobacterales</taxon>
        <taxon>Roseobacteraceae</taxon>
        <taxon>Leisingera</taxon>
    </lineage>
</organism>
<proteinExistence type="inferred from homology"/>
<dbReference type="GO" id="GO:0031405">
    <property type="term" value="F:lipoic acid binding"/>
    <property type="evidence" value="ECO:0007669"/>
    <property type="project" value="TreeGrafter"/>
</dbReference>
<dbReference type="InterPro" id="IPR001078">
    <property type="entry name" value="2-oxoacid_DH_actylTfrase"/>
</dbReference>
<dbReference type="PROSITE" id="PS51826">
    <property type="entry name" value="PSBD"/>
    <property type="match status" value="1"/>
</dbReference>
<dbReference type="PANTHER" id="PTHR43178:SF5">
    <property type="entry name" value="LIPOAMIDE ACYLTRANSFERASE COMPONENT OF BRANCHED-CHAIN ALPHA-KETO ACID DEHYDROGENASE COMPLEX, MITOCHONDRIAL"/>
    <property type="match status" value="1"/>
</dbReference>
<reference evidence="11 12" key="1">
    <citation type="submission" date="2013-09" db="EMBL/GenBank/DDBJ databases">
        <authorList>
            <consortium name="DOE Joint Genome Institute"/>
            <person name="Klenk H.-P."/>
            <person name="Huntemann M."/>
            <person name="Han J."/>
            <person name="Chen A."/>
            <person name="Kyrpides N."/>
            <person name="Mavromatis K."/>
            <person name="Markowitz V."/>
            <person name="Palaniappan K."/>
            <person name="Ivanova N."/>
            <person name="Schaumberg A."/>
            <person name="Pati A."/>
            <person name="Liolios K."/>
            <person name="Nordberg H.P."/>
            <person name="Cantor M.N."/>
            <person name="Hua S.X."/>
            <person name="Woyke T."/>
        </authorList>
    </citation>
    <scope>NUCLEOTIDE SEQUENCE [LARGE SCALE GENOMIC DNA]</scope>
    <source>
        <strain evidence="11 12">DSM 14336</strain>
        <plasmid evidence="12">2</plasmid>
    </source>
</reference>
<keyword evidence="4 7" id="KW-0808">Transferase</keyword>
<geneLocation type="plasmid" evidence="12">
    <name>2</name>
</geneLocation>
<dbReference type="AlphaFoldDB" id="V9W3L1"/>
<dbReference type="GO" id="GO:0016407">
    <property type="term" value="F:acetyltransferase activity"/>
    <property type="evidence" value="ECO:0007669"/>
    <property type="project" value="TreeGrafter"/>
</dbReference>
<dbReference type="EMBL" id="CP006775">
    <property type="protein sequence ID" value="AHD03727.1"/>
    <property type="molecule type" value="Genomic_DNA"/>
</dbReference>
<feature type="compositionally biased region" description="Low complexity" evidence="8">
    <location>
        <begin position="82"/>
        <end position="100"/>
    </location>
</feature>
<keyword evidence="6 7" id="KW-0012">Acyltransferase</keyword>
<evidence type="ECO:0000256" key="1">
    <source>
        <dbReference type="ARBA" id="ARBA00001938"/>
    </source>
</evidence>
<dbReference type="PANTHER" id="PTHR43178">
    <property type="entry name" value="DIHYDROLIPOAMIDE ACETYLTRANSFERASE COMPONENT OF PYRUVATE DEHYDROGENASE COMPLEX"/>
    <property type="match status" value="1"/>
</dbReference>
<dbReference type="HOGENOM" id="CLU_016733_10_2_5"/>
<evidence type="ECO:0000256" key="2">
    <source>
        <dbReference type="ARBA" id="ARBA00007317"/>
    </source>
</evidence>
<dbReference type="InterPro" id="IPR036625">
    <property type="entry name" value="E3-bd_dom_sf"/>
</dbReference>
<comment type="similarity">
    <text evidence="2 7">Belongs to the 2-oxoacid dehydrogenase family.</text>
</comment>
<dbReference type="InterPro" id="IPR004167">
    <property type="entry name" value="PSBD"/>
</dbReference>
<accession>V9W3L1</accession>
<dbReference type="Gene3D" id="4.10.320.10">
    <property type="entry name" value="E3-binding domain"/>
    <property type="match status" value="1"/>
</dbReference>
<gene>
    <name evidence="11" type="ORF">METH_23125</name>
</gene>
<dbReference type="GO" id="GO:0005737">
    <property type="term" value="C:cytoplasm"/>
    <property type="evidence" value="ECO:0007669"/>
    <property type="project" value="TreeGrafter"/>
</dbReference>
<dbReference type="RefSeq" id="WP_024092522.1">
    <property type="nucleotide sequence ID" value="NC_023136.1"/>
</dbReference>
<dbReference type="SUPFAM" id="SSF51230">
    <property type="entry name" value="Single hybrid motif"/>
    <property type="match status" value="1"/>
</dbReference>
<name>V9W3L1_9RHOB</name>
<dbReference type="InterPro" id="IPR011053">
    <property type="entry name" value="Single_hybrid_motif"/>
</dbReference>
<dbReference type="CDD" id="cd06849">
    <property type="entry name" value="lipoyl_domain"/>
    <property type="match status" value="1"/>
</dbReference>
<comment type="cofactor">
    <cofactor evidence="1 7">
        <name>(R)-lipoate</name>
        <dbReference type="ChEBI" id="CHEBI:83088"/>
    </cofactor>
</comment>
<dbReference type="SUPFAM" id="SSF47005">
    <property type="entry name" value="Peripheral subunit-binding domain of 2-oxo acid dehydrogenase complex"/>
    <property type="match status" value="1"/>
</dbReference>
<dbReference type="Proteomes" id="UP000018780">
    <property type="component" value="Plasmid unnamed2"/>
</dbReference>
<sequence length="386" mass="39548">MGLFVMPSLGSDMESGTLAEWLIAPGDAVARGDVVAVVETQKGAIEIECFEAGTVQELKARPGAVLPVGAPMAVIQAEGEEAPAARPGSGPEPAAAGQPALTQETVPSAPAMPRASAVRASPAARARAAELGLDLGAVTGSGPGGAIVLADVEPGGMRDIGEPSSRLSEMRKAIAAAMTRSAQTIPHFFMSQTMDMQGAIDFLAGRNEKAPPAERILLGAVLLRAAAVATQKVKTMNGHYTDGAFQPAGQVNPGLAVSLRGGGLVAPALADVPSMTLDETMAAMRDVVSRARAGRLKSSEMTRGTLTVSSLGATSGEVMAGVIFPPQVALIGIGAPQWRPWVAGDRIVPRQVITVTVAADHRVSGGRQTAKFLSEFETLISQPEAL</sequence>
<evidence type="ECO:0000256" key="8">
    <source>
        <dbReference type="SAM" id="MobiDB-lite"/>
    </source>
</evidence>
<dbReference type="InterPro" id="IPR000089">
    <property type="entry name" value="Biotin_lipoyl"/>
</dbReference>
<dbReference type="KEGG" id="lmd:METH_23125"/>
<dbReference type="PATRIC" id="fig|999552.6.peg.4566"/>
<evidence type="ECO:0000256" key="7">
    <source>
        <dbReference type="RuleBase" id="RU003423"/>
    </source>
</evidence>
<dbReference type="InterPro" id="IPR003016">
    <property type="entry name" value="2-oxoA_DH_lipoyl-BS"/>
</dbReference>
<keyword evidence="5 7" id="KW-0450">Lipoyl</keyword>
<evidence type="ECO:0000259" key="9">
    <source>
        <dbReference type="PROSITE" id="PS50968"/>
    </source>
</evidence>
<keyword evidence="12" id="KW-1185">Reference proteome</keyword>
<dbReference type="InterPro" id="IPR023213">
    <property type="entry name" value="CAT-like_dom_sf"/>
</dbReference>
<evidence type="ECO:0000256" key="3">
    <source>
        <dbReference type="ARBA" id="ARBA00011484"/>
    </source>
</evidence>
<evidence type="ECO:0000259" key="10">
    <source>
        <dbReference type="PROSITE" id="PS51826"/>
    </source>
</evidence>
<dbReference type="OrthoDB" id="9805770at2"/>
<dbReference type="Gene3D" id="3.30.559.10">
    <property type="entry name" value="Chloramphenicol acetyltransferase-like domain"/>
    <property type="match status" value="1"/>
</dbReference>
<evidence type="ECO:0000313" key="12">
    <source>
        <dbReference type="Proteomes" id="UP000018780"/>
    </source>
</evidence>
<dbReference type="EC" id="2.3.1.-" evidence="7"/>
<comment type="subunit">
    <text evidence="3">Forms a 24-polypeptide structural core with octahedral symmetry.</text>
</comment>
<dbReference type="PROSITE" id="PS00189">
    <property type="entry name" value="LIPOYL"/>
    <property type="match status" value="1"/>
</dbReference>
<evidence type="ECO:0000256" key="6">
    <source>
        <dbReference type="ARBA" id="ARBA00023315"/>
    </source>
</evidence>
<dbReference type="Gene3D" id="2.40.50.100">
    <property type="match status" value="1"/>
</dbReference>
<dbReference type="SUPFAM" id="SSF52777">
    <property type="entry name" value="CoA-dependent acyltransferases"/>
    <property type="match status" value="1"/>
</dbReference>
<dbReference type="Pfam" id="PF02817">
    <property type="entry name" value="E3_binding"/>
    <property type="match status" value="1"/>
</dbReference>
<keyword evidence="11" id="KW-0614">Plasmid</keyword>